<keyword evidence="1" id="KW-1133">Transmembrane helix</keyword>
<dbReference type="InParanoid" id="A8X2X4"/>
<proteinExistence type="predicted"/>
<name>A8X2X4_CAEBR</name>
<dbReference type="RefSeq" id="XP_045093295.1">
    <property type="nucleotide sequence ID" value="XM_045237272.1"/>
</dbReference>
<feature type="transmembrane region" description="Helical" evidence="1">
    <location>
        <begin position="21"/>
        <end position="42"/>
    </location>
</feature>
<dbReference type="GeneID" id="8589618"/>
<dbReference type="AlphaFoldDB" id="A8X2X4"/>
<feature type="transmembrane region" description="Helical" evidence="1">
    <location>
        <begin position="98"/>
        <end position="116"/>
    </location>
</feature>
<reference evidence="2 3" key="1">
    <citation type="journal article" date="2003" name="PLoS Biol.">
        <title>The genome sequence of Caenorhabditis briggsae: a platform for comparative genomics.</title>
        <authorList>
            <person name="Stein L.D."/>
            <person name="Bao Z."/>
            <person name="Blasiar D."/>
            <person name="Blumenthal T."/>
            <person name="Brent M.R."/>
            <person name="Chen N."/>
            <person name="Chinwalla A."/>
            <person name="Clarke L."/>
            <person name="Clee C."/>
            <person name="Coghlan A."/>
            <person name="Coulson A."/>
            <person name="D'Eustachio P."/>
            <person name="Fitch D.H."/>
            <person name="Fulton L.A."/>
            <person name="Fulton R.E."/>
            <person name="Griffiths-Jones S."/>
            <person name="Harris T.W."/>
            <person name="Hillier L.W."/>
            <person name="Kamath R."/>
            <person name="Kuwabara P.E."/>
            <person name="Mardis E.R."/>
            <person name="Marra M.A."/>
            <person name="Miner T.L."/>
            <person name="Minx P."/>
            <person name="Mullikin J.C."/>
            <person name="Plumb R.W."/>
            <person name="Rogers J."/>
            <person name="Schein J.E."/>
            <person name="Sohrmann M."/>
            <person name="Spieth J."/>
            <person name="Stajich J.E."/>
            <person name="Wei C."/>
            <person name="Willey D."/>
            <person name="Wilson R.K."/>
            <person name="Durbin R."/>
            <person name="Waterston R.H."/>
        </authorList>
    </citation>
    <scope>NUCLEOTIDE SEQUENCE [LARGE SCALE GENOMIC DNA]</scope>
    <source>
        <strain evidence="2 3">AF16</strain>
    </source>
</reference>
<dbReference type="EMBL" id="HE601320">
    <property type="protein sequence ID" value="CAP26984.2"/>
    <property type="molecule type" value="Genomic_DNA"/>
</dbReference>
<dbReference type="Pfam" id="PF10318">
    <property type="entry name" value="7TM_GPCR_Srh"/>
    <property type="match status" value="1"/>
</dbReference>
<protein>
    <submittedName>
        <fullName evidence="2">Protein CBG06712</fullName>
    </submittedName>
</protein>
<dbReference type="Proteomes" id="UP000008549">
    <property type="component" value="Unassembled WGS sequence"/>
</dbReference>
<feature type="transmembrane region" description="Helical" evidence="1">
    <location>
        <begin position="54"/>
        <end position="78"/>
    </location>
</feature>
<organism evidence="2 3">
    <name type="scientific">Caenorhabditis briggsae</name>
    <dbReference type="NCBI Taxonomy" id="6238"/>
    <lineage>
        <taxon>Eukaryota</taxon>
        <taxon>Metazoa</taxon>
        <taxon>Ecdysozoa</taxon>
        <taxon>Nematoda</taxon>
        <taxon>Chromadorea</taxon>
        <taxon>Rhabditida</taxon>
        <taxon>Rhabditina</taxon>
        <taxon>Rhabditomorpha</taxon>
        <taxon>Rhabditoidea</taxon>
        <taxon>Rhabditidae</taxon>
        <taxon>Peloderinae</taxon>
        <taxon>Caenorhabditis</taxon>
    </lineage>
</organism>
<evidence type="ECO:0000313" key="2">
    <source>
        <dbReference type="EMBL" id="CAP26984.2"/>
    </source>
</evidence>
<dbReference type="InterPro" id="IPR019422">
    <property type="entry name" value="7TM_GPCR_serpentine_rcpt_Srh"/>
</dbReference>
<reference evidence="2 3" key="2">
    <citation type="journal article" date="2011" name="PLoS Genet.">
        <title>Caenorhabditis briggsae recombinant inbred line genotypes reveal inter-strain incompatibility and the evolution of recombination.</title>
        <authorList>
            <person name="Ross J.A."/>
            <person name="Koboldt D.C."/>
            <person name="Staisch J.E."/>
            <person name="Chamberlin H.M."/>
            <person name="Gupta B.P."/>
            <person name="Miller R.D."/>
            <person name="Baird S.E."/>
            <person name="Haag E.S."/>
        </authorList>
    </citation>
    <scope>NUCLEOTIDE SEQUENCE [LARGE SCALE GENOMIC DNA]</scope>
    <source>
        <strain evidence="2 3">AF16</strain>
    </source>
</reference>
<sequence>MRAIPPKCGNSSYVDHNFSNIFIHFTIVFEIPVSVFAVYCILMVTPSRAIEMKIFYALILIALVPNVFLIFPITGMLIGAENSMSYNPALGEYMVSSLSIHGVLSTLTLILSHKPYRLEADRLRRKLFCSKSGSRNSTVKVECSTKSVKY</sequence>
<gene>
    <name evidence="2 4" type="ORF">CBG06712</name>
    <name evidence="2" type="ORF">CBG_06712</name>
</gene>
<dbReference type="KEGG" id="cbr:CBG_06712"/>
<keyword evidence="3" id="KW-1185">Reference proteome</keyword>
<accession>A8X2X4</accession>
<dbReference type="HOGENOM" id="CLU_1742214_0_0_1"/>
<dbReference type="CTD" id="8589618"/>
<keyword evidence="1" id="KW-0812">Transmembrane</keyword>
<evidence type="ECO:0000256" key="1">
    <source>
        <dbReference type="SAM" id="Phobius"/>
    </source>
</evidence>
<evidence type="ECO:0000313" key="4">
    <source>
        <dbReference type="WormBase" id="CBG06712"/>
    </source>
</evidence>
<dbReference type="WormBase" id="CBG06712">
    <property type="protein sequence ID" value="CBP33547"/>
    <property type="gene ID" value="WBGene00028951"/>
</dbReference>
<keyword evidence="1" id="KW-0472">Membrane</keyword>
<evidence type="ECO:0000313" key="3">
    <source>
        <dbReference type="Proteomes" id="UP000008549"/>
    </source>
</evidence>